<dbReference type="EMBL" id="FP565176">
    <property type="protein sequence ID" value="CBA14930.1"/>
    <property type="molecule type" value="Genomic_DNA"/>
</dbReference>
<protein>
    <recommendedName>
        <fullName evidence="3">DUF1820 domain-containing protein</fullName>
    </recommendedName>
</protein>
<dbReference type="InterPro" id="IPR014949">
    <property type="entry name" value="DUF1820"/>
</dbReference>
<evidence type="ECO:0008006" key="3">
    <source>
        <dbReference type="Google" id="ProtNLM"/>
    </source>
</evidence>
<dbReference type="STRING" id="380358.XALC_0395"/>
<dbReference type="AlphaFoldDB" id="D2UBE1"/>
<evidence type="ECO:0000313" key="2">
    <source>
        <dbReference type="Proteomes" id="UP000001890"/>
    </source>
</evidence>
<dbReference type="eggNOG" id="COG4517">
    <property type="taxonomic scope" value="Bacteria"/>
</dbReference>
<organism evidence="1 2">
    <name type="scientific">Xanthomonas albilineans (strain GPE PC73 / CFBP 7063)</name>
    <dbReference type="NCBI Taxonomy" id="380358"/>
    <lineage>
        <taxon>Bacteria</taxon>
        <taxon>Pseudomonadati</taxon>
        <taxon>Pseudomonadota</taxon>
        <taxon>Gammaproteobacteria</taxon>
        <taxon>Lysobacterales</taxon>
        <taxon>Lysobacteraceae</taxon>
        <taxon>Xanthomonas</taxon>
    </lineage>
</organism>
<dbReference type="PIRSF" id="PIRSF028538">
    <property type="entry name" value="DUF1820"/>
    <property type="match status" value="1"/>
</dbReference>
<gene>
    <name evidence="1" type="ordered locus">XALc_0395</name>
</gene>
<keyword evidence="2" id="KW-1185">Reference proteome</keyword>
<dbReference type="Proteomes" id="UP000001890">
    <property type="component" value="Chromosome"/>
</dbReference>
<proteinExistence type="predicted"/>
<sequence length="113" mass="12725">MASYTAGMFKHLYKVTFLNHGKVYELYAQHVGSSHLWGFTEIGALLFDVHDGLVIDPTEERLREEFGNTKTLHLPMQSIVRIEQVEKKGPSAIREAATGEKVVTPFPMPGKPR</sequence>
<evidence type="ECO:0000313" key="1">
    <source>
        <dbReference type="EMBL" id="CBA14930.1"/>
    </source>
</evidence>
<dbReference type="KEGG" id="xal:XALC_0395"/>
<dbReference type="Pfam" id="PF08850">
    <property type="entry name" value="DUF1820"/>
    <property type="match status" value="1"/>
</dbReference>
<accession>D2UBE1</accession>
<reference evidence="1 2" key="1">
    <citation type="journal article" date="2009" name="BMC Genomics">
        <title>The complete genome sequence of Xanthomonas albilineans provides new insights into the reductive genome evolution of the xylem-limited Xanthomonadaceae.</title>
        <authorList>
            <person name="Pieretti I."/>
            <person name="Royer M."/>
            <person name="Barbe V."/>
            <person name="Carrere S."/>
            <person name="Koebnik R."/>
            <person name="Cociancich S."/>
            <person name="Couloux A."/>
            <person name="Darrasse A."/>
            <person name="Gouzy J."/>
            <person name="Jacques M.A."/>
            <person name="Lauber E."/>
            <person name="Manceau C."/>
            <person name="Mangenot S."/>
            <person name="Poussier S."/>
            <person name="Segurens B."/>
            <person name="Szurek B."/>
            <person name="Verdier V."/>
            <person name="Arlat M."/>
            <person name="Rott P."/>
        </authorList>
    </citation>
    <scope>NUCLEOTIDE SEQUENCE [LARGE SCALE GENOMIC DNA]</scope>
    <source>
        <strain evidence="2">GPE PC73 / CFBP 7063</strain>
    </source>
</reference>
<name>D2UBE1_XANAP</name>